<dbReference type="RefSeq" id="WP_344436486.1">
    <property type="nucleotide sequence ID" value="NZ_BAAASL010000013.1"/>
</dbReference>
<evidence type="ECO:0000259" key="1">
    <source>
        <dbReference type="Pfam" id="PF12902"/>
    </source>
</evidence>
<dbReference type="InterPro" id="IPR026820">
    <property type="entry name" value="VioB/RebD_dom"/>
</dbReference>
<evidence type="ECO:0000313" key="2">
    <source>
        <dbReference type="EMBL" id="GAA2719242.1"/>
    </source>
</evidence>
<dbReference type="InterPro" id="IPR012347">
    <property type="entry name" value="Ferritin-like"/>
</dbReference>
<dbReference type="Gene3D" id="1.20.1260.10">
    <property type="match status" value="1"/>
</dbReference>
<accession>A0ABP6G9U4</accession>
<feature type="domain" description="Iminophenyl-pyruvate dimer synthase" evidence="1">
    <location>
        <begin position="682"/>
        <end position="920"/>
    </location>
</feature>
<dbReference type="Proteomes" id="UP001500886">
    <property type="component" value="Unassembled WGS sequence"/>
</dbReference>
<reference evidence="3" key="1">
    <citation type="journal article" date="2019" name="Int. J. Syst. Evol. Microbiol.">
        <title>The Global Catalogue of Microorganisms (GCM) 10K type strain sequencing project: providing services to taxonomists for standard genome sequencing and annotation.</title>
        <authorList>
            <consortium name="The Broad Institute Genomics Platform"/>
            <consortium name="The Broad Institute Genome Sequencing Center for Infectious Disease"/>
            <person name="Wu L."/>
            <person name="Ma J."/>
        </authorList>
    </citation>
    <scope>NUCLEOTIDE SEQUENCE [LARGE SCALE GENOMIC DNA]</scope>
    <source>
        <strain evidence="3">JCM 4542</strain>
    </source>
</reference>
<dbReference type="EMBL" id="BAAASL010000013">
    <property type="protein sequence ID" value="GAA2719242.1"/>
    <property type="molecule type" value="Genomic_DNA"/>
</dbReference>
<gene>
    <name evidence="2" type="ORF">GCM10010315_36860</name>
</gene>
<protein>
    <recommendedName>
        <fullName evidence="1">Iminophenyl-pyruvate dimer synthase domain-containing protein</fullName>
    </recommendedName>
</protein>
<proteinExistence type="predicted"/>
<dbReference type="Pfam" id="PF12902">
    <property type="entry name" value="Ferritin-like"/>
    <property type="match status" value="1"/>
</dbReference>
<comment type="caution">
    <text evidence="2">The sequence shown here is derived from an EMBL/GenBank/DDBJ whole genome shotgun (WGS) entry which is preliminary data.</text>
</comment>
<keyword evidence="3" id="KW-1185">Reference proteome</keyword>
<name>A0ABP6G9U4_9ACTN</name>
<evidence type="ECO:0000313" key="3">
    <source>
        <dbReference type="Proteomes" id="UP001500886"/>
    </source>
</evidence>
<sequence length="1092" mass="117806">MSVFDLPRLHFAGTATAKLPTGPRCGLFDLASGRALTDEGPFPAERPAREYHAYLQQRGPRFDSAGRLRPDGEFSAAKGWNFDGNGHFLMDARVVAAEGPHAGPGDPPDTTDPVVGRCVDVWGHYNPYLHTTVNRARVFDLDPASHWTTALMVGRFGFGRLGRSHDEGYMLSGPVEGHQPPRWVGFRRILDVGEHALARQLRYSAVHQFVVACESAADGSGWLPAADLSPTVRALREAVHGGADGLVVQFALDAMASPPAPDTPCVFRVRGTIAPWYAGELRSYPAGRLLAPAGGGHGALHHMTVQLAADRAVLNMVTAVPHTSRAPQPGPGPLHRLGPPLDAGDLELRTARSGRLVARLPAGSYGGEATSGIVTVPASACPEADDEPLLLLGCPPGCEQRVLLAEREVNVQSDEAVVVLHHRDAAREQDHAVEVPVRAFVRGRPAGATDVHVRQYYNPRALPADRLAGAPRARCDDAVLLGVGTGKDAYAPACTLRTDEAGYGLLVLRGERAGACRVLLGTAPGDGPPVDAEAPGSAWAAYDDEDALGYWAGAGWLAVRVLPDDWYLDDVPREQVDFELLHREVFAPYEQLSTFMRSEVFSLADRCKVETYAELAWQMCDPRNKPRTYYMPPTRDLSDPKARLLLAYLRNLQTRQRPPLTVPAVAGTKPAISTRGELCRTLRQAATLELAVTLQYLYAAFSVPTHGAGLEYVRRGEWTPRQLELACGQGGAHLDDGMRGTLLEVAREEMIHFLLVTNILAATGEPFHVPLVDFGTLNDELPVPLDFALEGLGAASVQRYIAIEQPAALVPEVRQAQGSRPAPPPIGFTWSSISELYAGIREGLQRVPDLFLVDKGRGGGEHHLFLRESVNSVHPDYQLEVDDLASALFAVDLITEQGEGGVLGTTADSDTSHFRSFLRMGEALTAERVPGPHGHLLPWSPAYPVLRNPTLGPGGGAKEAITAPQARAVARLFNRSYHLMLLLMVQHFGQSPDGSLRRSKLMNASIDVMTGMMRPLAELLVTLESGRRGRTAGPTFELDAAPAPVPRPDVARRALALRFGHLAAAARACEPVPRQVADMAAFYADFFGGNGP</sequence>
<organism evidence="2 3">
    <name type="scientific">Streptomyces luteosporeus</name>
    <dbReference type="NCBI Taxonomy" id="173856"/>
    <lineage>
        <taxon>Bacteria</taxon>
        <taxon>Bacillati</taxon>
        <taxon>Actinomycetota</taxon>
        <taxon>Actinomycetes</taxon>
        <taxon>Kitasatosporales</taxon>
        <taxon>Streptomycetaceae</taxon>
        <taxon>Streptomyces</taxon>
    </lineage>
</organism>